<proteinExistence type="predicted"/>
<evidence type="ECO:0000313" key="2">
    <source>
        <dbReference type="Proteomes" id="UP001336015"/>
    </source>
</evidence>
<organism evidence="1 2">
    <name type="scientific">Pseudomonas paracarnis</name>
    <dbReference type="NCBI Taxonomy" id="2750625"/>
    <lineage>
        <taxon>Bacteria</taxon>
        <taxon>Pseudomonadati</taxon>
        <taxon>Pseudomonadota</taxon>
        <taxon>Gammaproteobacteria</taxon>
        <taxon>Pseudomonadales</taxon>
        <taxon>Pseudomonadaceae</taxon>
        <taxon>Pseudomonas</taxon>
    </lineage>
</organism>
<name>A0ABU6C024_9PSED</name>
<protein>
    <submittedName>
        <fullName evidence="1">Uncharacterized protein</fullName>
    </submittedName>
</protein>
<gene>
    <name evidence="1" type="ORF">LLW09_24495</name>
</gene>
<keyword evidence="2" id="KW-1185">Reference proteome</keyword>
<comment type="caution">
    <text evidence="1">The sequence shown here is derived from an EMBL/GenBank/DDBJ whole genome shotgun (WGS) entry which is preliminary data.</text>
</comment>
<evidence type="ECO:0000313" key="1">
    <source>
        <dbReference type="EMBL" id="MEB3785693.1"/>
    </source>
</evidence>
<sequence length="75" mass="8632">MSEILPSPLPVPEFRKKKGRALARLDREQKMLESGPLGAERLLLNIAVDYMERHPNMSWDQALFAARAYLDRAHD</sequence>
<dbReference type="Proteomes" id="UP001336015">
    <property type="component" value="Unassembled WGS sequence"/>
</dbReference>
<accession>A0ABU6C024</accession>
<dbReference type="RefSeq" id="WP_081730173.1">
    <property type="nucleotide sequence ID" value="NZ_JAEFBF010000014.1"/>
</dbReference>
<reference evidence="1 2" key="1">
    <citation type="journal article" date="2023" name="Int J Dairy Technol">
        <title>Genome based analysis of Pseudomonas paracarnis RQ057, a strain responsible for blue discoloration spoilage in processed cheese.</title>
        <authorList>
            <person name="Rodrigues Rd.S."/>
            <person name="Machado S.G."/>
            <person name="de Carvalho A.F."/>
            <person name="Nero L.A."/>
        </authorList>
    </citation>
    <scope>NUCLEOTIDE SEQUENCE [LARGE SCALE GENOMIC DNA]</scope>
    <source>
        <strain evidence="1 2">RQ057</strain>
    </source>
</reference>
<dbReference type="EMBL" id="JAJGWQ010000020">
    <property type="protein sequence ID" value="MEB3785693.1"/>
    <property type="molecule type" value="Genomic_DNA"/>
</dbReference>